<keyword evidence="1" id="KW-0805">Transcription regulation</keyword>
<keyword evidence="3" id="KW-0804">Transcription</keyword>
<dbReference type="SMART" id="SM00422">
    <property type="entry name" value="HTH_MERR"/>
    <property type="match status" value="1"/>
</dbReference>
<dbReference type="InterPro" id="IPR015358">
    <property type="entry name" value="Tscrpt_reg_MerR_DNA-bd"/>
</dbReference>
<sequence length="143" mass="15868">MLTQPKLLIGLVSKQTGVPIKTIRYYEELGLLRSTSRTEGGFRVFDPDIFARLSFIKRSQCLGLSLSEIGEILAVHDQGSLPCDQVKARLRKKLVEIDRQMQQLALLKQELQEMLADKQPSALADAAICPLIESKPPSSVSGF</sequence>
<dbReference type="Pfam" id="PF09278">
    <property type="entry name" value="MerR-DNA-bind"/>
    <property type="match status" value="1"/>
</dbReference>
<dbReference type="GO" id="GO:0003700">
    <property type="term" value="F:DNA-binding transcription factor activity"/>
    <property type="evidence" value="ECO:0007669"/>
    <property type="project" value="InterPro"/>
</dbReference>
<organism evidence="6 7">
    <name type="scientific">Pegethrix bostrychoides GSE-TBD4-15B</name>
    <dbReference type="NCBI Taxonomy" id="2839662"/>
    <lineage>
        <taxon>Bacteria</taxon>
        <taxon>Bacillati</taxon>
        <taxon>Cyanobacteriota</taxon>
        <taxon>Cyanophyceae</taxon>
        <taxon>Oculatellales</taxon>
        <taxon>Oculatellaceae</taxon>
        <taxon>Pegethrix</taxon>
    </lineage>
</organism>
<dbReference type="InterPro" id="IPR000551">
    <property type="entry name" value="MerR-type_HTH_dom"/>
</dbReference>
<dbReference type="InterPro" id="IPR047057">
    <property type="entry name" value="MerR_fam"/>
</dbReference>
<comment type="caution">
    <text evidence="6">The sequence shown here is derived from an EMBL/GenBank/DDBJ whole genome shotgun (WGS) entry which is preliminary data.</text>
</comment>
<dbReference type="PRINTS" id="PR00040">
    <property type="entry name" value="HTHMERR"/>
</dbReference>
<dbReference type="AlphaFoldDB" id="A0A951U560"/>
<evidence type="ECO:0000259" key="5">
    <source>
        <dbReference type="PROSITE" id="PS50937"/>
    </source>
</evidence>
<evidence type="ECO:0000256" key="1">
    <source>
        <dbReference type="ARBA" id="ARBA00023015"/>
    </source>
</evidence>
<dbReference type="SUPFAM" id="SSF46955">
    <property type="entry name" value="Putative DNA-binding domain"/>
    <property type="match status" value="1"/>
</dbReference>
<dbReference type="CDD" id="cd04770">
    <property type="entry name" value="HTH_HMRTR"/>
    <property type="match status" value="1"/>
</dbReference>
<feature type="domain" description="HTH merR-type" evidence="5">
    <location>
        <begin position="1"/>
        <end position="75"/>
    </location>
</feature>
<evidence type="ECO:0000313" key="7">
    <source>
        <dbReference type="Proteomes" id="UP000707356"/>
    </source>
</evidence>
<keyword evidence="4" id="KW-0175">Coiled coil</keyword>
<reference evidence="6" key="2">
    <citation type="journal article" date="2022" name="Microbiol. Resour. Announc.">
        <title>Metagenome Sequencing to Explore Phylogenomics of Terrestrial Cyanobacteria.</title>
        <authorList>
            <person name="Ward R.D."/>
            <person name="Stajich J.E."/>
            <person name="Johansen J.R."/>
            <person name="Huntemann M."/>
            <person name="Clum A."/>
            <person name="Foster B."/>
            <person name="Foster B."/>
            <person name="Roux S."/>
            <person name="Palaniappan K."/>
            <person name="Varghese N."/>
            <person name="Mukherjee S."/>
            <person name="Reddy T.B.K."/>
            <person name="Daum C."/>
            <person name="Copeland A."/>
            <person name="Chen I.A."/>
            <person name="Ivanova N.N."/>
            <person name="Kyrpides N.C."/>
            <person name="Shapiro N."/>
            <person name="Eloe-Fadrosh E.A."/>
            <person name="Pietrasiak N."/>
        </authorList>
    </citation>
    <scope>NUCLEOTIDE SEQUENCE</scope>
    <source>
        <strain evidence="6">GSE-TBD4-15B</strain>
    </source>
</reference>
<dbReference type="EMBL" id="JAHHHV010000067">
    <property type="protein sequence ID" value="MBW4466290.1"/>
    <property type="molecule type" value="Genomic_DNA"/>
</dbReference>
<reference evidence="6" key="1">
    <citation type="submission" date="2021-05" db="EMBL/GenBank/DDBJ databases">
        <authorList>
            <person name="Pietrasiak N."/>
            <person name="Ward R."/>
            <person name="Stajich J.E."/>
            <person name="Kurbessoian T."/>
        </authorList>
    </citation>
    <scope>NUCLEOTIDE SEQUENCE</scope>
    <source>
        <strain evidence="6">GSE-TBD4-15B</strain>
    </source>
</reference>
<keyword evidence="2" id="KW-0238">DNA-binding</keyword>
<dbReference type="PROSITE" id="PS50937">
    <property type="entry name" value="HTH_MERR_2"/>
    <property type="match status" value="1"/>
</dbReference>
<dbReference type="GO" id="GO:0003677">
    <property type="term" value="F:DNA binding"/>
    <property type="evidence" value="ECO:0007669"/>
    <property type="project" value="UniProtKB-KW"/>
</dbReference>
<evidence type="ECO:0000256" key="3">
    <source>
        <dbReference type="ARBA" id="ARBA00023163"/>
    </source>
</evidence>
<evidence type="ECO:0000256" key="4">
    <source>
        <dbReference type="SAM" id="Coils"/>
    </source>
</evidence>
<evidence type="ECO:0000256" key="2">
    <source>
        <dbReference type="ARBA" id="ARBA00023125"/>
    </source>
</evidence>
<accession>A0A951U560</accession>
<dbReference type="PANTHER" id="PTHR30204">
    <property type="entry name" value="REDOX-CYCLING DRUG-SENSING TRANSCRIPTIONAL ACTIVATOR SOXR"/>
    <property type="match status" value="1"/>
</dbReference>
<dbReference type="Pfam" id="PF00376">
    <property type="entry name" value="MerR"/>
    <property type="match status" value="1"/>
</dbReference>
<dbReference type="Proteomes" id="UP000707356">
    <property type="component" value="Unassembled WGS sequence"/>
</dbReference>
<gene>
    <name evidence="6" type="ORF">KME07_12770</name>
</gene>
<proteinExistence type="predicted"/>
<dbReference type="PANTHER" id="PTHR30204:SF94">
    <property type="entry name" value="HEAVY METAL-DEPENDENT TRANSCRIPTIONAL REGULATOR HI_0293-RELATED"/>
    <property type="match status" value="1"/>
</dbReference>
<dbReference type="Gene3D" id="1.10.1660.10">
    <property type="match status" value="1"/>
</dbReference>
<protein>
    <submittedName>
        <fullName evidence="6">Heavy metal-responsive transcriptional regulator</fullName>
    </submittedName>
</protein>
<feature type="coiled-coil region" evidence="4">
    <location>
        <begin position="87"/>
        <end position="117"/>
    </location>
</feature>
<evidence type="ECO:0000313" key="6">
    <source>
        <dbReference type="EMBL" id="MBW4466290.1"/>
    </source>
</evidence>
<name>A0A951U560_9CYAN</name>
<dbReference type="InterPro" id="IPR009061">
    <property type="entry name" value="DNA-bd_dom_put_sf"/>
</dbReference>